<evidence type="ECO:0000256" key="1">
    <source>
        <dbReference type="ARBA" id="ARBA00004418"/>
    </source>
</evidence>
<evidence type="ECO:0000256" key="2">
    <source>
        <dbReference type="ARBA" id="ARBA00022448"/>
    </source>
</evidence>
<comment type="similarity">
    <text evidence="5">Belongs to the bacterial solute-binding protein PotD/PotF family.</text>
</comment>
<dbReference type="EMBL" id="WHUT02000013">
    <property type="protein sequence ID" value="NUB46236.1"/>
    <property type="molecule type" value="Genomic_DNA"/>
</dbReference>
<protein>
    <recommendedName>
        <fullName evidence="5">Putrescine-binding periplasmic protein</fullName>
    </recommendedName>
</protein>
<keyword evidence="8" id="KW-1185">Reference proteome</keyword>
<dbReference type="GO" id="GO:0015846">
    <property type="term" value="P:polyamine transport"/>
    <property type="evidence" value="ECO:0007669"/>
    <property type="project" value="InterPro"/>
</dbReference>
<evidence type="ECO:0000256" key="4">
    <source>
        <dbReference type="ARBA" id="ARBA00022764"/>
    </source>
</evidence>
<name>A0A8X8KQQ7_9RHOB</name>
<accession>A0A8X8KQQ7</accession>
<comment type="function">
    <text evidence="5">Required for the activity of the bacterial periplasmic transport system of putrescine.</text>
</comment>
<organism evidence="7 8">
    <name type="scientific">Fertoeibacter niger</name>
    <dbReference type="NCBI Taxonomy" id="2656921"/>
    <lineage>
        <taxon>Bacteria</taxon>
        <taxon>Pseudomonadati</taxon>
        <taxon>Pseudomonadota</taxon>
        <taxon>Alphaproteobacteria</taxon>
        <taxon>Rhodobacterales</taxon>
        <taxon>Paracoccaceae</taxon>
        <taxon>Fertoeibacter</taxon>
    </lineage>
</organism>
<comment type="subcellular location">
    <subcellularLocation>
        <location evidence="1 5">Periplasm</location>
    </subcellularLocation>
</comment>
<comment type="caution">
    <text evidence="7">The sequence shown here is derived from an EMBL/GenBank/DDBJ whole genome shotgun (WGS) entry which is preliminary data.</text>
</comment>
<keyword evidence="4 5" id="KW-0574">Periplasm</keyword>
<dbReference type="Proteomes" id="UP000484076">
    <property type="component" value="Unassembled WGS sequence"/>
</dbReference>
<evidence type="ECO:0000256" key="3">
    <source>
        <dbReference type="ARBA" id="ARBA00022729"/>
    </source>
</evidence>
<dbReference type="RefSeq" id="WP_152828409.1">
    <property type="nucleotide sequence ID" value="NZ_WHUT02000013.1"/>
</dbReference>
<evidence type="ECO:0000313" key="7">
    <source>
        <dbReference type="EMBL" id="NUB46236.1"/>
    </source>
</evidence>
<reference evidence="7" key="1">
    <citation type="submission" date="2020-05" db="EMBL/GenBank/DDBJ databases">
        <title>Fertoebacter nigrum gen. nov., sp. nov., a new member of the family Rhodobacteraceae.</title>
        <authorList>
            <person name="Szuroczki S."/>
            <person name="Abbaszade G."/>
            <person name="Buni D."/>
            <person name="Schumann P."/>
            <person name="Toth E."/>
        </authorList>
    </citation>
    <scope>NUCLEOTIDE SEQUENCE</scope>
    <source>
        <strain evidence="7">RG-N-1a</strain>
    </source>
</reference>
<gene>
    <name evidence="7" type="ORF">GEU84_017735</name>
</gene>
<evidence type="ECO:0000256" key="5">
    <source>
        <dbReference type="PIRNR" id="PIRNR019574"/>
    </source>
</evidence>
<feature type="signal peptide" evidence="6">
    <location>
        <begin position="1"/>
        <end position="26"/>
    </location>
</feature>
<dbReference type="Pfam" id="PF13416">
    <property type="entry name" value="SBP_bac_8"/>
    <property type="match status" value="1"/>
</dbReference>
<evidence type="ECO:0000256" key="6">
    <source>
        <dbReference type="SAM" id="SignalP"/>
    </source>
</evidence>
<dbReference type="GO" id="GO:0019808">
    <property type="term" value="F:polyamine binding"/>
    <property type="evidence" value="ECO:0007669"/>
    <property type="project" value="InterPro"/>
</dbReference>
<dbReference type="CDD" id="cd13659">
    <property type="entry name" value="PBP2_PotF"/>
    <property type="match status" value="1"/>
</dbReference>
<dbReference type="PANTHER" id="PTHR30222:SF12">
    <property type="entry name" value="NORSPERMIDINE SENSOR"/>
    <property type="match status" value="1"/>
</dbReference>
<dbReference type="InterPro" id="IPR006059">
    <property type="entry name" value="SBP"/>
</dbReference>
<dbReference type="AlphaFoldDB" id="A0A8X8KQQ7"/>
<dbReference type="PRINTS" id="PR00909">
    <property type="entry name" value="SPERMDNBNDNG"/>
</dbReference>
<proteinExistence type="inferred from homology"/>
<dbReference type="Gene3D" id="3.40.190.10">
    <property type="entry name" value="Periplasmic binding protein-like II"/>
    <property type="match status" value="2"/>
</dbReference>
<dbReference type="PIRSF" id="PIRSF019574">
    <property type="entry name" value="Periplasmic_polyamine_BP"/>
    <property type="match status" value="1"/>
</dbReference>
<dbReference type="SUPFAM" id="SSF53850">
    <property type="entry name" value="Periplasmic binding protein-like II"/>
    <property type="match status" value="1"/>
</dbReference>
<keyword evidence="3 6" id="KW-0732">Signal</keyword>
<dbReference type="GO" id="GO:0042597">
    <property type="term" value="C:periplasmic space"/>
    <property type="evidence" value="ECO:0007669"/>
    <property type="project" value="UniProtKB-SubCell"/>
</dbReference>
<dbReference type="PANTHER" id="PTHR30222">
    <property type="entry name" value="SPERMIDINE/PUTRESCINE-BINDING PERIPLASMIC PROTEIN"/>
    <property type="match status" value="1"/>
</dbReference>
<sequence>MKLTRRHTLTALGGALALPYVRPSWAQAGTVNVYNWADYIGETTLADFEAATGIAPVYDTYASSEEMQAKMLAGSTGYDVCFTAGISQPQMITAGVYQKLDRSKLTGWANLDPAILAVMEGWDAGVAHSVPYMWGSVGLTFNVDMVKERIPDADLESLDLIFKPENAAKLADCGISILDSPTDIMLMVLKYLGLDGDTTDLADYDKVIAAFAPIREHILTFDNSNYLNAIPNGEVCVVNNWSGDYAVAKARATEAGIEMNLAYFVPKTGAPAWFDVMSIPSDAPNLANAYAFIDYLLRPEVIAACTNFTGYANANKAANALVDPAIFNDPAVYPNAETTARMWAPKPWSDEQERAMTRAWTTIKAG</sequence>
<keyword evidence="2 5" id="KW-0813">Transport</keyword>
<evidence type="ECO:0000313" key="8">
    <source>
        <dbReference type="Proteomes" id="UP000484076"/>
    </source>
</evidence>
<feature type="chain" id="PRO_5036497105" description="Putrescine-binding periplasmic protein" evidence="6">
    <location>
        <begin position="27"/>
        <end position="366"/>
    </location>
</feature>
<dbReference type="InterPro" id="IPR001188">
    <property type="entry name" value="Sperm_putr-bd"/>
</dbReference>